<sequence length="124" mass="13323">MAASKSSDEDVKLLFAVISLSGFEPAVYSDLGTYMNLNPQAARMRLSRLLKKAQKEFGDLPVPAAAAAAEKPKASGAKRKKSNTSKEETKAKMLEDDDDAANDAPPIDRKEEAPAPKKAKTSDE</sequence>
<gene>
    <name evidence="2" type="ORF">HMPREF1541_04626</name>
</gene>
<feature type="compositionally biased region" description="Basic and acidic residues" evidence="1">
    <location>
        <begin position="84"/>
        <end position="94"/>
    </location>
</feature>
<feature type="compositionally biased region" description="Basic and acidic residues" evidence="1">
    <location>
        <begin position="106"/>
        <end position="124"/>
    </location>
</feature>
<dbReference type="InParanoid" id="W2RXC2"/>
<dbReference type="RefSeq" id="XP_008717192.1">
    <property type="nucleotide sequence ID" value="XM_008718970.1"/>
</dbReference>
<feature type="region of interest" description="Disordered" evidence="1">
    <location>
        <begin position="64"/>
        <end position="124"/>
    </location>
</feature>
<reference evidence="2 3" key="1">
    <citation type="submission" date="2013-03" db="EMBL/GenBank/DDBJ databases">
        <title>The Genome Sequence of Phialophora europaea CBS 101466.</title>
        <authorList>
            <consortium name="The Broad Institute Genomics Platform"/>
            <person name="Cuomo C."/>
            <person name="de Hoog S."/>
            <person name="Gorbushina A."/>
            <person name="Walker B."/>
            <person name="Young S.K."/>
            <person name="Zeng Q."/>
            <person name="Gargeya S."/>
            <person name="Fitzgerald M."/>
            <person name="Haas B."/>
            <person name="Abouelleil A."/>
            <person name="Allen A.W."/>
            <person name="Alvarado L."/>
            <person name="Arachchi H.M."/>
            <person name="Berlin A.M."/>
            <person name="Chapman S.B."/>
            <person name="Gainer-Dewar J."/>
            <person name="Goldberg J."/>
            <person name="Griggs A."/>
            <person name="Gujja S."/>
            <person name="Hansen M."/>
            <person name="Howarth C."/>
            <person name="Imamovic A."/>
            <person name="Ireland A."/>
            <person name="Larimer J."/>
            <person name="McCowan C."/>
            <person name="Murphy C."/>
            <person name="Pearson M."/>
            <person name="Poon T.W."/>
            <person name="Priest M."/>
            <person name="Roberts A."/>
            <person name="Saif S."/>
            <person name="Shea T."/>
            <person name="Sisk P."/>
            <person name="Sykes S."/>
            <person name="Wortman J."/>
            <person name="Nusbaum C."/>
            <person name="Birren B."/>
        </authorList>
    </citation>
    <scope>NUCLEOTIDE SEQUENCE [LARGE SCALE GENOMIC DNA]</scope>
    <source>
        <strain evidence="2 3">CBS 101466</strain>
    </source>
</reference>
<dbReference type="AlphaFoldDB" id="W2RXC2"/>
<accession>W2RXC2</accession>
<dbReference type="EMBL" id="KB822720">
    <property type="protein sequence ID" value="ETN40349.1"/>
    <property type="molecule type" value="Genomic_DNA"/>
</dbReference>
<keyword evidence="3" id="KW-1185">Reference proteome</keyword>
<dbReference type="HOGENOM" id="CLU_2003820_0_0_1"/>
<organism evidence="2 3">
    <name type="scientific">Cyphellophora europaea (strain CBS 101466)</name>
    <name type="common">Phialophora europaea</name>
    <dbReference type="NCBI Taxonomy" id="1220924"/>
    <lineage>
        <taxon>Eukaryota</taxon>
        <taxon>Fungi</taxon>
        <taxon>Dikarya</taxon>
        <taxon>Ascomycota</taxon>
        <taxon>Pezizomycotina</taxon>
        <taxon>Eurotiomycetes</taxon>
        <taxon>Chaetothyriomycetidae</taxon>
        <taxon>Chaetothyriales</taxon>
        <taxon>Cyphellophoraceae</taxon>
        <taxon>Cyphellophora</taxon>
    </lineage>
</organism>
<dbReference type="Proteomes" id="UP000030752">
    <property type="component" value="Unassembled WGS sequence"/>
</dbReference>
<dbReference type="VEuPathDB" id="FungiDB:HMPREF1541_04626"/>
<protein>
    <submittedName>
        <fullName evidence="2">Uncharacterized protein</fullName>
    </submittedName>
</protein>
<evidence type="ECO:0000256" key="1">
    <source>
        <dbReference type="SAM" id="MobiDB-lite"/>
    </source>
</evidence>
<evidence type="ECO:0000313" key="3">
    <source>
        <dbReference type="Proteomes" id="UP000030752"/>
    </source>
</evidence>
<proteinExistence type="predicted"/>
<evidence type="ECO:0000313" key="2">
    <source>
        <dbReference type="EMBL" id="ETN40349.1"/>
    </source>
</evidence>
<name>W2RXC2_CYPE1</name>
<dbReference type="GeneID" id="19971965"/>